<accession>A0A914H8G5</accession>
<organism evidence="2 3">
    <name type="scientific">Globodera rostochiensis</name>
    <name type="common">Golden nematode worm</name>
    <name type="synonym">Heterodera rostochiensis</name>
    <dbReference type="NCBI Taxonomy" id="31243"/>
    <lineage>
        <taxon>Eukaryota</taxon>
        <taxon>Metazoa</taxon>
        <taxon>Ecdysozoa</taxon>
        <taxon>Nematoda</taxon>
        <taxon>Chromadorea</taxon>
        <taxon>Rhabditida</taxon>
        <taxon>Tylenchina</taxon>
        <taxon>Tylenchomorpha</taxon>
        <taxon>Tylenchoidea</taxon>
        <taxon>Heteroderidae</taxon>
        <taxon>Heteroderinae</taxon>
        <taxon>Globodera</taxon>
    </lineage>
</organism>
<keyword evidence="1" id="KW-1133">Transmembrane helix</keyword>
<proteinExistence type="predicted"/>
<keyword evidence="1" id="KW-0472">Membrane</keyword>
<name>A0A914H8G5_GLORO</name>
<dbReference type="WBParaSite" id="Gr19_v10_g14708.t1">
    <property type="protein sequence ID" value="Gr19_v10_g14708.t1"/>
    <property type="gene ID" value="Gr19_v10_g14708"/>
</dbReference>
<evidence type="ECO:0000256" key="1">
    <source>
        <dbReference type="SAM" id="Phobius"/>
    </source>
</evidence>
<keyword evidence="2" id="KW-1185">Reference proteome</keyword>
<dbReference type="Proteomes" id="UP000887572">
    <property type="component" value="Unplaced"/>
</dbReference>
<sequence>MLQQTGRRRLASGLATLAANATIFFCLSVPTGGFRAAECANSSQFGRHKMCVIIIIMVGGWMGAGGRPMVATAQMLRGRQTTTGRAEAPSTEC</sequence>
<dbReference type="AlphaFoldDB" id="A0A914H8G5"/>
<evidence type="ECO:0000313" key="3">
    <source>
        <dbReference type="WBParaSite" id="Gr19_v10_g14708.t1"/>
    </source>
</evidence>
<protein>
    <submittedName>
        <fullName evidence="3">Secreted protein</fullName>
    </submittedName>
</protein>
<feature type="transmembrane region" description="Helical" evidence="1">
    <location>
        <begin position="52"/>
        <end position="70"/>
    </location>
</feature>
<reference evidence="3" key="1">
    <citation type="submission" date="2022-11" db="UniProtKB">
        <authorList>
            <consortium name="WormBaseParasite"/>
        </authorList>
    </citation>
    <scope>IDENTIFICATION</scope>
</reference>
<evidence type="ECO:0000313" key="2">
    <source>
        <dbReference type="Proteomes" id="UP000887572"/>
    </source>
</evidence>
<keyword evidence="1" id="KW-0812">Transmembrane</keyword>